<dbReference type="RefSeq" id="WP_123219296.1">
    <property type="nucleotide sequence ID" value="NZ_JACHYQ010000001.1"/>
</dbReference>
<dbReference type="GeneID" id="98662261"/>
<proteinExistence type="predicted"/>
<dbReference type="InterPro" id="IPR010985">
    <property type="entry name" value="Ribbon_hlx_hlx"/>
</dbReference>
<gene>
    <name evidence="1" type="ORF">DMP05_04205</name>
</gene>
<protein>
    <submittedName>
        <fullName evidence="1">Uncharacterized protein</fullName>
    </submittedName>
</protein>
<accession>A0A3N0IFN6</accession>
<evidence type="ECO:0000313" key="1">
    <source>
        <dbReference type="EMBL" id="RNM35879.1"/>
    </source>
</evidence>
<name>A0A3N0IFN6_9ACTN</name>
<dbReference type="SUPFAM" id="SSF47598">
    <property type="entry name" value="Ribbon-helix-helix"/>
    <property type="match status" value="1"/>
</dbReference>
<keyword evidence="2" id="KW-1185">Reference proteome</keyword>
<evidence type="ECO:0000313" key="2">
    <source>
        <dbReference type="Proteomes" id="UP000271472"/>
    </source>
</evidence>
<dbReference type="EMBL" id="QIBZ01000005">
    <property type="protein sequence ID" value="RNM35879.1"/>
    <property type="molecule type" value="Genomic_DNA"/>
</dbReference>
<sequence length="68" mass="7828">MEYIDLVRSKADETQVRQFLSEGDQVAITIRLPKNLRDSAKKEAELRGTTFSSLLRECLVDELTKDQK</sequence>
<dbReference type="GO" id="GO:0006355">
    <property type="term" value="P:regulation of DNA-templated transcription"/>
    <property type="evidence" value="ECO:0007669"/>
    <property type="project" value="InterPro"/>
</dbReference>
<organism evidence="1 2">
    <name type="scientific">Slackia isoflavoniconvertens</name>
    <dbReference type="NCBI Taxonomy" id="572010"/>
    <lineage>
        <taxon>Bacteria</taxon>
        <taxon>Bacillati</taxon>
        <taxon>Actinomycetota</taxon>
        <taxon>Coriobacteriia</taxon>
        <taxon>Eggerthellales</taxon>
        <taxon>Eggerthellaceae</taxon>
        <taxon>Slackia</taxon>
    </lineage>
</organism>
<dbReference type="OrthoDB" id="3174959at2"/>
<dbReference type="AlphaFoldDB" id="A0A3N0IFN6"/>
<dbReference type="Proteomes" id="UP000271472">
    <property type="component" value="Unassembled WGS sequence"/>
</dbReference>
<reference evidence="2" key="1">
    <citation type="submission" date="2018-05" db="EMBL/GenBank/DDBJ databases">
        <title>Genome Sequencing of selected type strains of the family Eggerthellaceae.</title>
        <authorList>
            <person name="Danylec N."/>
            <person name="Stoll D.A."/>
            <person name="Doetsch A."/>
            <person name="Huch M."/>
        </authorList>
    </citation>
    <scope>NUCLEOTIDE SEQUENCE [LARGE SCALE GENOMIC DNA]</scope>
    <source>
        <strain evidence="2">DSM 22006</strain>
    </source>
</reference>
<comment type="caution">
    <text evidence="1">The sequence shown here is derived from an EMBL/GenBank/DDBJ whole genome shotgun (WGS) entry which is preliminary data.</text>
</comment>